<gene>
    <name evidence="4" type="ORF">SAMN04488543_3186</name>
</gene>
<name>A0A1H1Y5U0_9ACTN</name>
<evidence type="ECO:0000256" key="1">
    <source>
        <dbReference type="ARBA" id="ARBA00022676"/>
    </source>
</evidence>
<dbReference type="STRING" id="546871.SAMN04488543_3186"/>
<dbReference type="EMBL" id="LT629749">
    <property type="protein sequence ID" value="SDT16396.1"/>
    <property type="molecule type" value="Genomic_DNA"/>
</dbReference>
<dbReference type="CDD" id="cd03789">
    <property type="entry name" value="GT9_LPS_heptosyltransferase"/>
    <property type="match status" value="1"/>
</dbReference>
<feature type="region of interest" description="Disordered" evidence="3">
    <location>
        <begin position="182"/>
        <end position="202"/>
    </location>
</feature>
<keyword evidence="5" id="KW-1185">Reference proteome</keyword>
<dbReference type="PANTHER" id="PTHR30160:SF1">
    <property type="entry name" value="LIPOPOLYSACCHARIDE 1,2-N-ACETYLGLUCOSAMINETRANSFERASE-RELATED"/>
    <property type="match status" value="1"/>
</dbReference>
<reference evidence="4 5" key="1">
    <citation type="submission" date="2016-10" db="EMBL/GenBank/DDBJ databases">
        <authorList>
            <person name="de Groot N.N."/>
        </authorList>
    </citation>
    <scope>NUCLEOTIDE SEQUENCE [LARGE SCALE GENOMIC DNA]</scope>
    <source>
        <strain evidence="4 5">DSM 21741</strain>
    </source>
</reference>
<keyword evidence="2 4" id="KW-0808">Transferase</keyword>
<dbReference type="RefSeq" id="WP_197677065.1">
    <property type="nucleotide sequence ID" value="NZ_LT629749.1"/>
</dbReference>
<sequence>MDGTESWVGVGRPRFPGVRRIAVLRGSGIGDLVQSLPAAEALAAAYPRAELTLIGTPAHLALLGGRPSPFHALVELPVHPGLRAGPEDPAATTAFRRWFREQHVDLAVQLHGGGRNSNPFLLGLGARHTVGSATEDAPALERTRPFLHLQHEVLRGLEVVALAGAVPTSLEPRLRLRAVERAQRDATRTGPPTVVVHPGASDPRRHWPVERFATVVAALVADGVRVELVGDTAEVALAEQLRASVADPAGLLTSRAGEQTLGELVGTLAAADVVLGNDSGPRHVAAAVGTRTAGVYWVGNVVTAAPLSRSRHRIQVGFTTRCPVCGRDLSEPGWTAERCEHDPSIVADVDPGRVLTDVRALLADAVQERRAAARTGGARGQAG</sequence>
<accession>A0A1H1Y5U0</accession>
<dbReference type="InterPro" id="IPR002201">
    <property type="entry name" value="Glyco_trans_9"/>
</dbReference>
<protein>
    <submittedName>
        <fullName evidence="4">ADP-heptose:LPS heptosyltransferase</fullName>
    </submittedName>
</protein>
<dbReference type="Proteomes" id="UP000199092">
    <property type="component" value="Chromosome I"/>
</dbReference>
<dbReference type="PANTHER" id="PTHR30160">
    <property type="entry name" value="TETRAACYLDISACCHARIDE 4'-KINASE-RELATED"/>
    <property type="match status" value="1"/>
</dbReference>
<organism evidence="4 5">
    <name type="scientific">Friedmanniella luteola</name>
    <dbReference type="NCBI Taxonomy" id="546871"/>
    <lineage>
        <taxon>Bacteria</taxon>
        <taxon>Bacillati</taxon>
        <taxon>Actinomycetota</taxon>
        <taxon>Actinomycetes</taxon>
        <taxon>Propionibacteriales</taxon>
        <taxon>Nocardioidaceae</taxon>
        <taxon>Friedmanniella</taxon>
    </lineage>
</organism>
<dbReference type="AlphaFoldDB" id="A0A1H1Y5U0"/>
<dbReference type="SUPFAM" id="SSF53756">
    <property type="entry name" value="UDP-Glycosyltransferase/glycogen phosphorylase"/>
    <property type="match status" value="1"/>
</dbReference>
<dbReference type="GO" id="GO:0009244">
    <property type="term" value="P:lipopolysaccharide core region biosynthetic process"/>
    <property type="evidence" value="ECO:0007669"/>
    <property type="project" value="TreeGrafter"/>
</dbReference>
<dbReference type="GO" id="GO:0005829">
    <property type="term" value="C:cytosol"/>
    <property type="evidence" value="ECO:0007669"/>
    <property type="project" value="TreeGrafter"/>
</dbReference>
<keyword evidence="1" id="KW-0328">Glycosyltransferase</keyword>
<evidence type="ECO:0000313" key="5">
    <source>
        <dbReference type="Proteomes" id="UP000199092"/>
    </source>
</evidence>
<proteinExistence type="predicted"/>
<dbReference type="Gene3D" id="3.40.50.2000">
    <property type="entry name" value="Glycogen Phosphorylase B"/>
    <property type="match status" value="2"/>
</dbReference>
<evidence type="ECO:0000256" key="2">
    <source>
        <dbReference type="ARBA" id="ARBA00022679"/>
    </source>
</evidence>
<dbReference type="InterPro" id="IPR051199">
    <property type="entry name" value="LPS_LOS_Heptosyltrfase"/>
</dbReference>
<evidence type="ECO:0000256" key="3">
    <source>
        <dbReference type="SAM" id="MobiDB-lite"/>
    </source>
</evidence>
<dbReference type="Pfam" id="PF01075">
    <property type="entry name" value="Glyco_transf_9"/>
    <property type="match status" value="1"/>
</dbReference>
<dbReference type="GO" id="GO:0008713">
    <property type="term" value="F:ADP-heptose-lipopolysaccharide heptosyltransferase activity"/>
    <property type="evidence" value="ECO:0007669"/>
    <property type="project" value="TreeGrafter"/>
</dbReference>
<evidence type="ECO:0000313" key="4">
    <source>
        <dbReference type="EMBL" id="SDT16396.1"/>
    </source>
</evidence>